<dbReference type="InterPro" id="IPR001305">
    <property type="entry name" value="HSP_DnaJ_Cys-rich_dom"/>
</dbReference>
<keyword evidence="7" id="KW-1133">Transmembrane helix</keyword>
<evidence type="ECO:0000313" key="11">
    <source>
        <dbReference type="Proteomes" id="UP000289738"/>
    </source>
</evidence>
<dbReference type="SUPFAM" id="SSF49493">
    <property type="entry name" value="HSP40/DnaJ peptide-binding domain"/>
    <property type="match status" value="2"/>
</dbReference>
<dbReference type="PROSITE" id="PS00636">
    <property type="entry name" value="DNAJ_1"/>
    <property type="match status" value="1"/>
</dbReference>
<keyword evidence="4 6" id="KW-0862">Zinc</keyword>
<organism evidence="10 11">
    <name type="scientific">Arachis hypogaea</name>
    <name type="common">Peanut</name>
    <dbReference type="NCBI Taxonomy" id="3818"/>
    <lineage>
        <taxon>Eukaryota</taxon>
        <taxon>Viridiplantae</taxon>
        <taxon>Streptophyta</taxon>
        <taxon>Embryophyta</taxon>
        <taxon>Tracheophyta</taxon>
        <taxon>Spermatophyta</taxon>
        <taxon>Magnoliopsida</taxon>
        <taxon>eudicotyledons</taxon>
        <taxon>Gunneridae</taxon>
        <taxon>Pentapetalae</taxon>
        <taxon>rosids</taxon>
        <taxon>fabids</taxon>
        <taxon>Fabales</taxon>
        <taxon>Fabaceae</taxon>
        <taxon>Papilionoideae</taxon>
        <taxon>50 kb inversion clade</taxon>
        <taxon>dalbergioids sensu lato</taxon>
        <taxon>Dalbergieae</taxon>
        <taxon>Pterocarpus clade</taxon>
        <taxon>Arachis</taxon>
    </lineage>
</organism>
<evidence type="ECO:0000259" key="9">
    <source>
        <dbReference type="PROSITE" id="PS51188"/>
    </source>
</evidence>
<dbReference type="PRINTS" id="PR00625">
    <property type="entry name" value="JDOMAIN"/>
</dbReference>
<comment type="caution">
    <text evidence="10">The sequence shown here is derived from an EMBL/GenBank/DDBJ whole genome shotgun (WGS) entry which is preliminary data.</text>
</comment>
<dbReference type="CDD" id="cd10747">
    <property type="entry name" value="DnaJ_C"/>
    <property type="match status" value="1"/>
</dbReference>
<dbReference type="GO" id="GO:0042026">
    <property type="term" value="P:protein refolding"/>
    <property type="evidence" value="ECO:0007669"/>
    <property type="project" value="TreeGrafter"/>
</dbReference>
<evidence type="ECO:0000256" key="1">
    <source>
        <dbReference type="ARBA" id="ARBA00022723"/>
    </source>
</evidence>
<accession>A0A444Z1A3</accession>
<dbReference type="CDD" id="cd10719">
    <property type="entry name" value="DnaJ_zf"/>
    <property type="match status" value="1"/>
</dbReference>
<dbReference type="SUPFAM" id="SSF57938">
    <property type="entry name" value="DnaJ/Hsp40 cysteine-rich domain"/>
    <property type="match status" value="1"/>
</dbReference>
<dbReference type="GO" id="GO:0009535">
    <property type="term" value="C:chloroplast thylakoid membrane"/>
    <property type="evidence" value="ECO:0007669"/>
    <property type="project" value="TreeGrafter"/>
</dbReference>
<dbReference type="STRING" id="3818.A0A444Z1A3"/>
<feature type="zinc finger region" description="CR-type" evidence="6">
    <location>
        <begin position="250"/>
        <end position="332"/>
    </location>
</feature>
<dbReference type="InterPro" id="IPR036869">
    <property type="entry name" value="J_dom_sf"/>
</dbReference>
<dbReference type="HAMAP" id="MF_01152">
    <property type="entry name" value="DnaJ"/>
    <property type="match status" value="1"/>
</dbReference>
<keyword evidence="7" id="KW-0472">Membrane</keyword>
<dbReference type="Gene3D" id="2.60.260.20">
    <property type="entry name" value="Urease metallochaperone UreE, N-terminal domain"/>
    <property type="match status" value="2"/>
</dbReference>
<dbReference type="PANTHER" id="PTHR43096">
    <property type="entry name" value="DNAJ HOMOLOG 1, MITOCHONDRIAL-RELATED"/>
    <property type="match status" value="1"/>
</dbReference>
<dbReference type="InterPro" id="IPR008971">
    <property type="entry name" value="HSP40/DnaJ_pept-bd"/>
</dbReference>
<evidence type="ECO:0000256" key="2">
    <source>
        <dbReference type="ARBA" id="ARBA00022737"/>
    </source>
</evidence>
<dbReference type="InterPro" id="IPR002939">
    <property type="entry name" value="DnaJ_C"/>
</dbReference>
<evidence type="ECO:0000313" key="10">
    <source>
        <dbReference type="EMBL" id="RYR07961.1"/>
    </source>
</evidence>
<evidence type="ECO:0000256" key="7">
    <source>
        <dbReference type="SAM" id="Phobius"/>
    </source>
</evidence>
<dbReference type="AlphaFoldDB" id="A0A444Z1A3"/>
<proteinExistence type="inferred from homology"/>
<keyword evidence="11" id="KW-1185">Reference proteome</keyword>
<dbReference type="InterPro" id="IPR018253">
    <property type="entry name" value="DnaJ_domain_CS"/>
</dbReference>
<dbReference type="Proteomes" id="UP000289738">
    <property type="component" value="Chromosome B05"/>
</dbReference>
<feature type="domain" description="CR-type" evidence="9">
    <location>
        <begin position="250"/>
        <end position="332"/>
    </location>
</feature>
<dbReference type="InterPro" id="IPR012724">
    <property type="entry name" value="DnaJ"/>
</dbReference>
<keyword evidence="5" id="KW-0143">Chaperone</keyword>
<dbReference type="GO" id="GO:0031072">
    <property type="term" value="F:heat shock protein binding"/>
    <property type="evidence" value="ECO:0007669"/>
    <property type="project" value="InterPro"/>
</dbReference>
<dbReference type="InterPro" id="IPR001623">
    <property type="entry name" value="DnaJ_domain"/>
</dbReference>
<dbReference type="SUPFAM" id="SSF46565">
    <property type="entry name" value="Chaperone J-domain"/>
    <property type="match status" value="1"/>
</dbReference>
<protein>
    <recommendedName>
        <fullName evidence="12">J domain-containing protein</fullName>
    </recommendedName>
</protein>
<gene>
    <name evidence="10" type="ORF">Ahy_B05g075463</name>
</gene>
<feature type="domain" description="J" evidence="8">
    <location>
        <begin position="80"/>
        <end position="142"/>
    </location>
</feature>
<keyword evidence="1 6" id="KW-0479">Metal-binding</keyword>
<evidence type="ECO:0000256" key="4">
    <source>
        <dbReference type="ARBA" id="ARBA00022833"/>
    </source>
</evidence>
<dbReference type="PROSITE" id="PS50076">
    <property type="entry name" value="DNAJ_2"/>
    <property type="match status" value="1"/>
</dbReference>
<feature type="transmembrane region" description="Helical" evidence="7">
    <location>
        <begin position="549"/>
        <end position="568"/>
    </location>
</feature>
<keyword evidence="2" id="KW-0677">Repeat</keyword>
<dbReference type="PANTHER" id="PTHR43096:SF26">
    <property type="entry name" value="CR-TYPE DOMAIN-CONTAINING PROTEIN"/>
    <property type="match status" value="1"/>
</dbReference>
<dbReference type="GO" id="GO:0005524">
    <property type="term" value="F:ATP binding"/>
    <property type="evidence" value="ECO:0007669"/>
    <property type="project" value="InterPro"/>
</dbReference>
<evidence type="ECO:0000256" key="5">
    <source>
        <dbReference type="ARBA" id="ARBA00023186"/>
    </source>
</evidence>
<dbReference type="FunFam" id="2.10.230.10:FF:000002">
    <property type="entry name" value="Molecular chaperone DnaJ"/>
    <property type="match status" value="1"/>
</dbReference>
<evidence type="ECO:0000259" key="8">
    <source>
        <dbReference type="PROSITE" id="PS50076"/>
    </source>
</evidence>
<evidence type="ECO:0000256" key="3">
    <source>
        <dbReference type="ARBA" id="ARBA00022771"/>
    </source>
</evidence>
<dbReference type="CDD" id="cd06257">
    <property type="entry name" value="DnaJ"/>
    <property type="match status" value="1"/>
</dbReference>
<dbReference type="PROSITE" id="PS51188">
    <property type="entry name" value="ZF_CR"/>
    <property type="match status" value="1"/>
</dbReference>
<dbReference type="Pfam" id="PF01556">
    <property type="entry name" value="DnaJ_C"/>
    <property type="match status" value="1"/>
</dbReference>
<keyword evidence="3 6" id="KW-0863">Zinc-finger</keyword>
<evidence type="ECO:0000256" key="6">
    <source>
        <dbReference type="PROSITE-ProRule" id="PRU00546"/>
    </source>
</evidence>
<dbReference type="InterPro" id="IPR036410">
    <property type="entry name" value="HSP_DnaJ_Cys-rich_dom_sf"/>
</dbReference>
<dbReference type="GO" id="GO:0009408">
    <property type="term" value="P:response to heat"/>
    <property type="evidence" value="ECO:0007669"/>
    <property type="project" value="InterPro"/>
</dbReference>
<reference evidence="10 11" key="1">
    <citation type="submission" date="2019-01" db="EMBL/GenBank/DDBJ databases">
        <title>Sequencing of cultivated peanut Arachis hypogaea provides insights into genome evolution and oil improvement.</title>
        <authorList>
            <person name="Chen X."/>
        </authorList>
    </citation>
    <scope>NUCLEOTIDE SEQUENCE [LARGE SCALE GENOMIC DNA]</scope>
    <source>
        <strain evidence="11">cv. Fuhuasheng</strain>
        <tissue evidence="10">Leaves</tissue>
    </source>
</reference>
<keyword evidence="7" id="KW-0812">Transmembrane</keyword>
<dbReference type="SMART" id="SM00271">
    <property type="entry name" value="DnaJ"/>
    <property type="match status" value="1"/>
</dbReference>
<dbReference type="Gene3D" id="1.10.287.110">
    <property type="entry name" value="DnaJ domain"/>
    <property type="match status" value="1"/>
</dbReference>
<dbReference type="Pfam" id="PF00226">
    <property type="entry name" value="DnaJ"/>
    <property type="match status" value="1"/>
</dbReference>
<dbReference type="Gene3D" id="2.10.230.10">
    <property type="entry name" value="Heat shock protein DnaJ, cysteine-rich domain"/>
    <property type="match status" value="1"/>
</dbReference>
<dbReference type="GO" id="GO:0051082">
    <property type="term" value="F:unfolded protein binding"/>
    <property type="evidence" value="ECO:0007669"/>
    <property type="project" value="InterPro"/>
</dbReference>
<name>A0A444Z1A3_ARAHY</name>
<sequence length="590" mass="65591">MPLINTYSSLPTYSFSSNAPSPSTLAVATLGFFSTTATPSKFLRKTTSHSHIPSFGFPATRNTPFSRYASTIRAKAGTSDYYSVLNVSRNATLQEIKASYRKLARKYHPDKRPGAEEKFKEISAAYEVLSDDEKRSLYDRFGESGLQGENGGSASASGVDPFDLFDAFFGRTDGNGMFGESDEGGMNFSFRSNRSRGLDIRLPSSQFDFVLCLLVCLTNFCQNTKCIEITLYILACRHDLYLSFEESIFGVRREIEVSCFEPCNDCDGTGAKSRNCIKICTNCDGRGGEMKSQKTPFGIMSQVSTCSKCGGIGKIITDHCRRCEGSGQVKSKRTMEVVIPPGASDGDTTQIRGEGNFDSRRHISGDLFVVLHVDEKQGIWREGLHLYSKINIDFTDAILGSVKKVETVEGLRDLQIPSGVQPGEAVKLSRLGVPDMNRPSFRGDHYFIVNVLIPKNISATERVLVEQLASLRASKYDSLSSKDTGISQGKFKEFNMDPKYQDSSKRTKHVGSLWTSIQNFLRRGQSEEKFASISLDTSMSYCRFSHQNYSVLDSFVVFLIICLLASIANSKYSLFRKRTQSLIREQSENN</sequence>
<dbReference type="GO" id="GO:0008270">
    <property type="term" value="F:zinc ion binding"/>
    <property type="evidence" value="ECO:0007669"/>
    <property type="project" value="UniProtKB-KW"/>
</dbReference>
<evidence type="ECO:0008006" key="12">
    <source>
        <dbReference type="Google" id="ProtNLM"/>
    </source>
</evidence>
<dbReference type="Pfam" id="PF00684">
    <property type="entry name" value="DnaJ_CXXCXGXG"/>
    <property type="match status" value="1"/>
</dbReference>
<dbReference type="EMBL" id="SDMP01000015">
    <property type="protein sequence ID" value="RYR07961.1"/>
    <property type="molecule type" value="Genomic_DNA"/>
</dbReference>